<keyword evidence="5 9" id="KW-0067">ATP-binding</keyword>
<organism evidence="12 13">
    <name type="scientific">Chlamydia ibidis 10-1398/6</name>
    <dbReference type="NCBI Taxonomy" id="1046581"/>
    <lineage>
        <taxon>Bacteria</taxon>
        <taxon>Pseudomonadati</taxon>
        <taxon>Chlamydiota</taxon>
        <taxon>Chlamydiia</taxon>
        <taxon>Chlamydiales</taxon>
        <taxon>Chlamydiaceae</taxon>
        <taxon>Chlamydia/Chlamydophila group</taxon>
        <taxon>Chlamydia</taxon>
    </lineage>
</organism>
<keyword evidence="9" id="KW-0963">Cytoplasm</keyword>
<dbReference type="Gene3D" id="3.40.50.620">
    <property type="entry name" value="HUPs"/>
    <property type="match status" value="1"/>
</dbReference>
<evidence type="ECO:0000256" key="1">
    <source>
        <dbReference type="ARBA" id="ARBA00022555"/>
    </source>
</evidence>
<evidence type="ECO:0000256" key="2">
    <source>
        <dbReference type="ARBA" id="ARBA00022679"/>
    </source>
</evidence>
<dbReference type="CDD" id="cd01998">
    <property type="entry name" value="MnmA_TRMU-like"/>
    <property type="match status" value="1"/>
</dbReference>
<feature type="active site" description="Cysteine persulfide intermediate" evidence="9">
    <location>
        <position position="196"/>
    </location>
</feature>
<feature type="binding site" evidence="9">
    <location>
        <begin position="8"/>
        <end position="15"/>
    </location>
    <ligand>
        <name>ATP</name>
        <dbReference type="ChEBI" id="CHEBI:30616"/>
    </ligand>
</feature>
<keyword evidence="12" id="KW-0489">Methyltransferase</keyword>
<evidence type="ECO:0000256" key="3">
    <source>
        <dbReference type="ARBA" id="ARBA00022694"/>
    </source>
</evidence>
<dbReference type="InterPro" id="IPR014729">
    <property type="entry name" value="Rossmann-like_a/b/a_fold"/>
</dbReference>
<keyword evidence="6 9" id="KW-0694">RNA-binding</keyword>
<dbReference type="PANTHER" id="PTHR11933">
    <property type="entry name" value="TRNA 5-METHYLAMINOMETHYL-2-THIOURIDYLATE -METHYLTRANSFERASE"/>
    <property type="match status" value="1"/>
</dbReference>
<comment type="subcellular location">
    <subcellularLocation>
        <location evidence="9">Cytoplasm</location>
    </subcellularLocation>
</comment>
<dbReference type="NCBIfam" id="NF001138">
    <property type="entry name" value="PRK00143.1"/>
    <property type="match status" value="1"/>
</dbReference>
<dbReference type="EMBL" id="APJW01000001">
    <property type="protein sequence ID" value="EQM63167.1"/>
    <property type="molecule type" value="Genomic_DNA"/>
</dbReference>
<sequence length="362" mass="41140">MKKTVVVAMSGGVDSSVVAYLLKKHSPYNVVGLFMKNWEEKDDYGRCCSASDYEDVERVATDLDIPYYTVSFAEEYKERVFSRFLKEYSRGYTPNPDILCNREIKFDLLQRKVKELGGDYLATGHYCRLRPDQDTMILLRGTDEQKDQSYFLSGTPKAALANVLFPIGEMRKSEVRRIAKEAGLATATKRDSTGICFIGKRPFKTFLEKFVPNSPGDIIDCDSRKIIGKHEGAHYYTVGQRRGLDLGGSDKPCYVVGKDMERNIVYIVRGDDHPLLYRQELTARELNWFIEPEHFPKYCTAKVRYRSPDEPCIIERIEGEGVHVKFISPSKAITPGQTIAFYNQEQCLGSGVIEVPMSPQLA</sequence>
<feature type="region of interest" description="Interaction with target base in tRNA" evidence="9">
    <location>
        <begin position="95"/>
        <end position="97"/>
    </location>
</feature>
<feature type="region of interest" description="Interaction with tRNA" evidence="9">
    <location>
        <begin position="304"/>
        <end position="305"/>
    </location>
</feature>
<evidence type="ECO:0000313" key="12">
    <source>
        <dbReference type="EMBL" id="EQM63167.1"/>
    </source>
</evidence>
<comment type="catalytic activity">
    <reaction evidence="8 9">
        <text>S-sulfanyl-L-cysteinyl-[protein] + uridine(34) in tRNA + AH2 + ATP = 2-thiouridine(34) in tRNA + L-cysteinyl-[protein] + A + AMP + diphosphate + H(+)</text>
        <dbReference type="Rhea" id="RHEA:47032"/>
        <dbReference type="Rhea" id="RHEA-COMP:10131"/>
        <dbReference type="Rhea" id="RHEA-COMP:11726"/>
        <dbReference type="Rhea" id="RHEA-COMP:11727"/>
        <dbReference type="Rhea" id="RHEA-COMP:11728"/>
        <dbReference type="ChEBI" id="CHEBI:13193"/>
        <dbReference type="ChEBI" id="CHEBI:15378"/>
        <dbReference type="ChEBI" id="CHEBI:17499"/>
        <dbReference type="ChEBI" id="CHEBI:29950"/>
        <dbReference type="ChEBI" id="CHEBI:30616"/>
        <dbReference type="ChEBI" id="CHEBI:33019"/>
        <dbReference type="ChEBI" id="CHEBI:61963"/>
        <dbReference type="ChEBI" id="CHEBI:65315"/>
        <dbReference type="ChEBI" id="CHEBI:87170"/>
        <dbReference type="ChEBI" id="CHEBI:456215"/>
        <dbReference type="EC" id="2.8.1.13"/>
    </reaction>
</comment>
<feature type="site" description="Interaction with tRNA" evidence="9">
    <location>
        <position position="337"/>
    </location>
</feature>
<comment type="caution">
    <text evidence="12">The sequence shown here is derived from an EMBL/GenBank/DDBJ whole genome shotgun (WGS) entry which is preliminary data.</text>
</comment>
<name>A0ABN0N0M7_9CHLA</name>
<evidence type="ECO:0000259" key="10">
    <source>
        <dbReference type="Pfam" id="PF20258"/>
    </source>
</evidence>
<dbReference type="GO" id="GO:0004808">
    <property type="term" value="F:tRNA (5-methylaminomethyl-2-thiouridylate)(34)-methyltransferase activity"/>
    <property type="evidence" value="ECO:0007669"/>
    <property type="project" value="UniProtKB-EC"/>
</dbReference>
<evidence type="ECO:0000256" key="5">
    <source>
        <dbReference type="ARBA" id="ARBA00022840"/>
    </source>
</evidence>
<evidence type="ECO:0000256" key="9">
    <source>
        <dbReference type="HAMAP-Rule" id="MF_00144"/>
    </source>
</evidence>
<dbReference type="RefSeq" id="WP_020370312.1">
    <property type="nucleotide sequence ID" value="NZ_APJW01000001.1"/>
</dbReference>
<dbReference type="InterPro" id="IPR046885">
    <property type="entry name" value="MnmA-like_C"/>
</dbReference>
<comment type="caution">
    <text evidence="9">Lacks conserved residue(s) required for the propagation of feature annotation.</text>
</comment>
<evidence type="ECO:0000259" key="11">
    <source>
        <dbReference type="Pfam" id="PF20259"/>
    </source>
</evidence>
<dbReference type="SUPFAM" id="SSF52402">
    <property type="entry name" value="Adenine nucleotide alpha hydrolases-like"/>
    <property type="match status" value="1"/>
</dbReference>
<feature type="active site" description="Nucleophile" evidence="9">
    <location>
        <position position="100"/>
    </location>
</feature>
<dbReference type="Proteomes" id="UP000016064">
    <property type="component" value="Unassembled WGS sequence"/>
</dbReference>
<dbReference type="Gene3D" id="2.40.30.10">
    <property type="entry name" value="Translation factors"/>
    <property type="match status" value="1"/>
</dbReference>
<protein>
    <recommendedName>
        <fullName evidence="9">tRNA-specific 2-thiouridylase MnmA</fullName>
        <ecNumber evidence="9">2.8.1.13</ecNumber>
    </recommendedName>
</protein>
<feature type="region of interest" description="Interaction with tRNA" evidence="9">
    <location>
        <begin position="146"/>
        <end position="148"/>
    </location>
</feature>
<evidence type="ECO:0000313" key="13">
    <source>
        <dbReference type="Proteomes" id="UP000016064"/>
    </source>
</evidence>
<keyword evidence="1 9" id="KW-0820">tRNA-binding</keyword>
<dbReference type="Pfam" id="PF03054">
    <property type="entry name" value="tRNA_Me_trans"/>
    <property type="match status" value="1"/>
</dbReference>
<dbReference type="GO" id="GO:0032259">
    <property type="term" value="P:methylation"/>
    <property type="evidence" value="ECO:0007669"/>
    <property type="project" value="UniProtKB-KW"/>
</dbReference>
<evidence type="ECO:0000256" key="4">
    <source>
        <dbReference type="ARBA" id="ARBA00022741"/>
    </source>
</evidence>
<evidence type="ECO:0000256" key="6">
    <source>
        <dbReference type="ARBA" id="ARBA00022884"/>
    </source>
</evidence>
<dbReference type="Pfam" id="PF20258">
    <property type="entry name" value="tRNA_Me_trans_C"/>
    <property type="match status" value="1"/>
</dbReference>
<evidence type="ECO:0000256" key="7">
    <source>
        <dbReference type="ARBA" id="ARBA00023157"/>
    </source>
</evidence>
<comment type="function">
    <text evidence="9">Catalyzes the 2-thiolation of uridine at the wobble position (U34) of tRNA, leading to the formation of s(2)U34.</text>
</comment>
<proteinExistence type="inferred from homology"/>
<keyword evidence="3 9" id="KW-0819">tRNA processing</keyword>
<dbReference type="Pfam" id="PF20259">
    <property type="entry name" value="tRNA_Me_trans_M"/>
    <property type="match status" value="1"/>
</dbReference>
<evidence type="ECO:0000256" key="8">
    <source>
        <dbReference type="ARBA" id="ARBA00051542"/>
    </source>
</evidence>
<dbReference type="NCBIfam" id="TIGR00420">
    <property type="entry name" value="trmU"/>
    <property type="match status" value="1"/>
</dbReference>
<feature type="binding site" evidence="9">
    <location>
        <position position="35"/>
    </location>
    <ligand>
        <name>ATP</name>
        <dbReference type="ChEBI" id="CHEBI:30616"/>
    </ligand>
</feature>
<dbReference type="PANTHER" id="PTHR11933:SF5">
    <property type="entry name" value="MITOCHONDRIAL TRNA-SPECIFIC 2-THIOURIDYLASE 1"/>
    <property type="match status" value="1"/>
</dbReference>
<keyword evidence="7" id="KW-1015">Disulfide bond</keyword>
<accession>A0ABN0N0M7</accession>
<dbReference type="HAMAP" id="MF_00144">
    <property type="entry name" value="tRNA_thiouridyl_MnmA"/>
    <property type="match status" value="1"/>
</dbReference>
<keyword evidence="13" id="KW-1185">Reference proteome</keyword>
<dbReference type="EC" id="2.8.1.13" evidence="9"/>
<keyword evidence="4 9" id="KW-0547">Nucleotide-binding</keyword>
<dbReference type="InterPro" id="IPR004506">
    <property type="entry name" value="MnmA-like"/>
</dbReference>
<feature type="binding site" evidence="9">
    <location>
        <position position="124"/>
    </location>
    <ligand>
        <name>ATP</name>
        <dbReference type="ChEBI" id="CHEBI:30616"/>
    </ligand>
</feature>
<gene>
    <name evidence="12" type="primary">trmU</name>
    <name evidence="9" type="synonym">mnmA</name>
    <name evidence="12" type="ORF">H359_0438</name>
</gene>
<comment type="similarity">
    <text evidence="9">Belongs to the MnmA/TRMU family.</text>
</comment>
<feature type="domain" description="tRNA-specific 2-thiouridylase MnmA-like C-terminal" evidence="10">
    <location>
        <begin position="278"/>
        <end position="353"/>
    </location>
</feature>
<dbReference type="Gene3D" id="2.30.30.280">
    <property type="entry name" value="Adenine nucleotide alpha hydrolases-like domains"/>
    <property type="match status" value="1"/>
</dbReference>
<feature type="domain" description="tRNA-specific 2-thiouridylase MnmA-like central" evidence="11">
    <location>
        <begin position="204"/>
        <end position="269"/>
    </location>
</feature>
<reference evidence="12 13" key="1">
    <citation type="submission" date="2013-07" db="EMBL/GenBank/DDBJ databases">
        <title>Isolation of a new Chlamydia species from the feral Sacred Ibis (Threskiornis aethiopicus): Chlamydia ibidis.</title>
        <authorList>
            <person name="Vorimore F."/>
            <person name="Hsia R.-C."/>
            <person name="Huot-Creasy H."/>
            <person name="Bastian S."/>
            <person name="Deruyter L."/>
            <person name="Passet A."/>
            <person name="Sachse K."/>
            <person name="Bavoil P."/>
            <person name="Myers G."/>
            <person name="Laroucau K."/>
        </authorList>
    </citation>
    <scope>NUCLEOTIDE SEQUENCE [LARGE SCALE GENOMIC DNA]</scope>
    <source>
        <strain evidence="12 13">10-1398/6</strain>
    </source>
</reference>
<dbReference type="InterPro" id="IPR046884">
    <property type="entry name" value="MnmA-like_central"/>
</dbReference>
<keyword evidence="2 9" id="KW-0808">Transferase</keyword>
<dbReference type="InterPro" id="IPR023382">
    <property type="entry name" value="MnmA-like_central_sf"/>
</dbReference>
<feature type="site" description="Interaction with tRNA" evidence="9">
    <location>
        <position position="125"/>
    </location>
</feature>